<feature type="compositionally biased region" description="Basic and acidic residues" evidence="3">
    <location>
        <begin position="268"/>
        <end position="285"/>
    </location>
</feature>
<organism evidence="5 6">
    <name type="scientific">Hebeloma cylindrosporum</name>
    <dbReference type="NCBI Taxonomy" id="76867"/>
    <lineage>
        <taxon>Eukaryota</taxon>
        <taxon>Fungi</taxon>
        <taxon>Dikarya</taxon>
        <taxon>Basidiomycota</taxon>
        <taxon>Agaricomycotina</taxon>
        <taxon>Agaricomycetes</taxon>
        <taxon>Agaricomycetidae</taxon>
        <taxon>Agaricales</taxon>
        <taxon>Agaricineae</taxon>
        <taxon>Hymenogastraceae</taxon>
        <taxon>Hebeloma</taxon>
    </lineage>
</organism>
<protein>
    <recommendedName>
        <fullName evidence="4">RanBD1 domain-containing protein</fullName>
    </recommendedName>
</protein>
<feature type="compositionally biased region" description="Basic and acidic residues" evidence="3">
    <location>
        <begin position="61"/>
        <end position="71"/>
    </location>
</feature>
<dbReference type="PANTHER" id="PTHR23138:SF142">
    <property type="entry name" value="RAN-BINDING PROTEIN 3B-RELATED"/>
    <property type="match status" value="1"/>
</dbReference>
<feature type="compositionally biased region" description="Basic and acidic residues" evidence="3">
    <location>
        <begin position="34"/>
        <end position="47"/>
    </location>
</feature>
<evidence type="ECO:0000259" key="4">
    <source>
        <dbReference type="PROSITE" id="PS50196"/>
    </source>
</evidence>
<evidence type="ECO:0000256" key="3">
    <source>
        <dbReference type="SAM" id="MobiDB-lite"/>
    </source>
</evidence>
<dbReference type="SUPFAM" id="SSF50729">
    <property type="entry name" value="PH domain-like"/>
    <property type="match status" value="1"/>
</dbReference>
<accession>A0A0C3C697</accession>
<dbReference type="PROSITE" id="PS50196">
    <property type="entry name" value="RANBD1"/>
    <property type="match status" value="1"/>
</dbReference>
<evidence type="ECO:0000313" key="6">
    <source>
        <dbReference type="Proteomes" id="UP000053424"/>
    </source>
</evidence>
<feature type="compositionally biased region" description="Low complexity" evidence="3">
    <location>
        <begin position="363"/>
        <end position="385"/>
    </location>
</feature>
<dbReference type="Pfam" id="PF00638">
    <property type="entry name" value="Ran_BP1"/>
    <property type="match status" value="1"/>
</dbReference>
<feature type="compositionally biased region" description="Basic and acidic residues" evidence="3">
    <location>
        <begin position="178"/>
        <end position="192"/>
    </location>
</feature>
<feature type="region of interest" description="Disordered" evidence="3">
    <location>
        <begin position="1"/>
        <end position="151"/>
    </location>
</feature>
<reference evidence="6" key="2">
    <citation type="submission" date="2015-01" db="EMBL/GenBank/DDBJ databases">
        <title>Evolutionary Origins and Diversification of the Mycorrhizal Mutualists.</title>
        <authorList>
            <consortium name="DOE Joint Genome Institute"/>
            <consortium name="Mycorrhizal Genomics Consortium"/>
            <person name="Kohler A."/>
            <person name="Kuo A."/>
            <person name="Nagy L.G."/>
            <person name="Floudas D."/>
            <person name="Copeland A."/>
            <person name="Barry K.W."/>
            <person name="Cichocki N."/>
            <person name="Veneault-Fourrey C."/>
            <person name="LaButti K."/>
            <person name="Lindquist E.A."/>
            <person name="Lipzen A."/>
            <person name="Lundell T."/>
            <person name="Morin E."/>
            <person name="Murat C."/>
            <person name="Riley R."/>
            <person name="Ohm R."/>
            <person name="Sun H."/>
            <person name="Tunlid A."/>
            <person name="Henrissat B."/>
            <person name="Grigoriev I.V."/>
            <person name="Hibbett D.S."/>
            <person name="Martin F."/>
        </authorList>
    </citation>
    <scope>NUCLEOTIDE SEQUENCE [LARGE SCALE GENOMIC DNA]</scope>
    <source>
        <strain evidence="6">h7</strain>
    </source>
</reference>
<dbReference type="InterPro" id="IPR011993">
    <property type="entry name" value="PH-like_dom_sf"/>
</dbReference>
<reference evidence="5 6" key="1">
    <citation type="submission" date="2014-04" db="EMBL/GenBank/DDBJ databases">
        <authorList>
            <consortium name="DOE Joint Genome Institute"/>
            <person name="Kuo A."/>
            <person name="Gay G."/>
            <person name="Dore J."/>
            <person name="Kohler A."/>
            <person name="Nagy L.G."/>
            <person name="Floudas D."/>
            <person name="Copeland A."/>
            <person name="Barry K.W."/>
            <person name="Cichocki N."/>
            <person name="Veneault-Fourrey C."/>
            <person name="LaButti K."/>
            <person name="Lindquist E.A."/>
            <person name="Lipzen A."/>
            <person name="Lundell T."/>
            <person name="Morin E."/>
            <person name="Murat C."/>
            <person name="Sun H."/>
            <person name="Tunlid A."/>
            <person name="Henrissat B."/>
            <person name="Grigoriev I.V."/>
            <person name="Hibbett D.S."/>
            <person name="Martin F."/>
            <person name="Nordberg H.P."/>
            <person name="Cantor M.N."/>
            <person name="Hua S.X."/>
        </authorList>
    </citation>
    <scope>NUCLEOTIDE SEQUENCE [LARGE SCALE GENOMIC DNA]</scope>
    <source>
        <strain evidence="6">h7</strain>
    </source>
</reference>
<dbReference type="PANTHER" id="PTHR23138">
    <property type="entry name" value="RAN BINDING PROTEIN"/>
    <property type="match status" value="1"/>
</dbReference>
<dbReference type="AlphaFoldDB" id="A0A0C3C697"/>
<dbReference type="Gene3D" id="2.30.29.30">
    <property type="entry name" value="Pleckstrin-homology domain (PH domain)/Phosphotyrosine-binding domain (PTB)"/>
    <property type="match status" value="1"/>
</dbReference>
<feature type="compositionally biased region" description="Polar residues" evidence="3">
    <location>
        <begin position="449"/>
        <end position="464"/>
    </location>
</feature>
<dbReference type="SMART" id="SM00160">
    <property type="entry name" value="RanBD"/>
    <property type="match status" value="1"/>
</dbReference>
<keyword evidence="2" id="KW-0539">Nucleus</keyword>
<feature type="compositionally biased region" description="Basic and acidic residues" evidence="3">
    <location>
        <begin position="207"/>
        <end position="222"/>
    </location>
</feature>
<feature type="compositionally biased region" description="Polar residues" evidence="3">
    <location>
        <begin position="386"/>
        <end position="399"/>
    </location>
</feature>
<dbReference type="Proteomes" id="UP000053424">
    <property type="component" value="Unassembled WGS sequence"/>
</dbReference>
<dbReference type="EMBL" id="KN831773">
    <property type="protein sequence ID" value="KIM44415.1"/>
    <property type="molecule type" value="Genomic_DNA"/>
</dbReference>
<dbReference type="InterPro" id="IPR045255">
    <property type="entry name" value="RanBP1-like"/>
</dbReference>
<feature type="compositionally biased region" description="Polar residues" evidence="3">
    <location>
        <begin position="479"/>
        <end position="488"/>
    </location>
</feature>
<feature type="compositionally biased region" description="Basic residues" evidence="3">
    <location>
        <begin position="436"/>
        <end position="446"/>
    </location>
</feature>
<feature type="compositionally biased region" description="Low complexity" evidence="3">
    <location>
        <begin position="50"/>
        <end position="60"/>
    </location>
</feature>
<feature type="domain" description="RanBD1" evidence="4">
    <location>
        <begin position="538"/>
        <end position="613"/>
    </location>
</feature>
<name>A0A0C3C697_HEBCY</name>
<evidence type="ECO:0000256" key="2">
    <source>
        <dbReference type="ARBA" id="ARBA00023242"/>
    </source>
</evidence>
<feature type="compositionally biased region" description="Basic and acidic residues" evidence="3">
    <location>
        <begin position="302"/>
        <end position="321"/>
    </location>
</feature>
<feature type="compositionally biased region" description="Pro residues" evidence="3">
    <location>
        <begin position="322"/>
        <end position="336"/>
    </location>
</feature>
<gene>
    <name evidence="5" type="ORF">M413DRAFT_352795</name>
</gene>
<feature type="region of interest" description="Disordered" evidence="3">
    <location>
        <begin position="164"/>
        <end position="555"/>
    </location>
</feature>
<evidence type="ECO:0000313" key="5">
    <source>
        <dbReference type="EMBL" id="KIM44415.1"/>
    </source>
</evidence>
<proteinExistence type="predicted"/>
<keyword evidence="6" id="KW-1185">Reference proteome</keyword>
<dbReference type="GO" id="GO:0005634">
    <property type="term" value="C:nucleus"/>
    <property type="evidence" value="ECO:0007669"/>
    <property type="project" value="UniProtKB-SubCell"/>
</dbReference>
<evidence type="ECO:0000256" key="1">
    <source>
        <dbReference type="ARBA" id="ARBA00004123"/>
    </source>
</evidence>
<dbReference type="HOGENOM" id="CLU_029557_0_0_1"/>
<comment type="subcellular location">
    <subcellularLocation>
        <location evidence="1">Nucleus</location>
    </subcellularLocation>
</comment>
<feature type="compositionally biased region" description="Acidic residues" evidence="3">
    <location>
        <begin position="505"/>
        <end position="516"/>
    </location>
</feature>
<dbReference type="InterPro" id="IPR000156">
    <property type="entry name" value="Ran_bind_dom"/>
</dbReference>
<dbReference type="STRING" id="686832.A0A0C3C697"/>
<feature type="compositionally biased region" description="Polar residues" evidence="3">
    <location>
        <begin position="413"/>
        <end position="434"/>
    </location>
</feature>
<dbReference type="OrthoDB" id="185618at2759"/>
<sequence>MADSHDNKPPQPVSENTEISTPPRLTPSPDATESESKLSRKREREVSLEPATTPIATDTDPLIRERKDSRIPLKKNRRRLDPTEEEEDGNGSGSRSGSVSPPTATVLASPRQEMKNKVRQISRGVEDITWKGVDSSGSDKNEEVDLDQASVPLLAPPAVLGQEAVEAKDDSDVDNTMVDDHESLPDERKDIDIEPVSPLAPPIALGKETDQSSEKESVKDADNAMANDYETPPKTPEKSGFPRSVQDVLTVDTPMVLASPVAPTHLRVGSENEKGLKRKYPERGTSHGPPESGEASVGPNEPLKRPRDGSEQDDNPREAKRPSPPPSPPRPSPPSPKIAKLTGFMAYASKASPFSSIKGQNVFGSTKPTSSTSSFGSPAPSTPATESKSIFGQPSSAPTPTLVKRTGFEAFSGPTSPFASVSHTKTSILGSTSKLGRAKSPPRRAHSALSATSSFASYAGTSHTFGLPAQKKARAGSPDGSSRSSLERTPSLGVFGEPNNASDSGGEDEQEDDEMSFGERLRAGKDEDEEIKTDDEKPKLTEQDVMTGEEEEETLHQVRGKLFSLDDNQWKERGTGLLKLNVKQIDGTNARLVMRKDAVYTLILNITLFPGMRCSLSQDPRYLRFSAIENGVTTTYNLKVSNAKIASDLLEEINANIPS</sequence>